<keyword evidence="2" id="KW-1185">Reference proteome</keyword>
<comment type="caution">
    <text evidence="1">The sequence shown here is derived from an EMBL/GenBank/DDBJ whole genome shotgun (WGS) entry which is preliminary data.</text>
</comment>
<reference evidence="1 2" key="1">
    <citation type="submission" date="2020-07" db="EMBL/GenBank/DDBJ databases">
        <title>Sequencing the genomes of 1000 actinobacteria strains.</title>
        <authorList>
            <person name="Klenk H.-P."/>
        </authorList>
    </citation>
    <scope>NUCLEOTIDE SEQUENCE [LARGE SCALE GENOMIC DNA]</scope>
    <source>
        <strain evidence="1 2">DSM 40398</strain>
    </source>
</reference>
<evidence type="ECO:0000313" key="1">
    <source>
        <dbReference type="EMBL" id="NYD51065.1"/>
    </source>
</evidence>
<dbReference type="AlphaFoldDB" id="A0A7Y9EQ25"/>
<protein>
    <submittedName>
        <fullName evidence="1">Uncharacterized protein</fullName>
    </submittedName>
</protein>
<evidence type="ECO:0000313" key="2">
    <source>
        <dbReference type="Proteomes" id="UP000529783"/>
    </source>
</evidence>
<gene>
    <name evidence="1" type="ORF">BJY14_007048</name>
</gene>
<dbReference type="Proteomes" id="UP000529783">
    <property type="component" value="Unassembled WGS sequence"/>
</dbReference>
<name>A0A7Y9EQ25_9ACTN</name>
<organism evidence="1 2">
    <name type="scientific">Actinomadura luteofluorescens</name>
    <dbReference type="NCBI Taxonomy" id="46163"/>
    <lineage>
        <taxon>Bacteria</taxon>
        <taxon>Bacillati</taxon>
        <taxon>Actinomycetota</taxon>
        <taxon>Actinomycetes</taxon>
        <taxon>Streptosporangiales</taxon>
        <taxon>Thermomonosporaceae</taxon>
        <taxon>Actinomadura</taxon>
    </lineage>
</organism>
<accession>A0A7Y9EQ25</accession>
<proteinExistence type="predicted"/>
<sequence length="73" mass="7656">MPGSPGDRVWMIMVRETFCAVIAGMGQGMCTERAARLRNHRAGEGIGTPRAERTSEVGDAACSGRATLYGGAV</sequence>
<dbReference type="EMBL" id="JACCBA010000001">
    <property type="protein sequence ID" value="NYD51065.1"/>
    <property type="molecule type" value="Genomic_DNA"/>
</dbReference>